<evidence type="ECO:0000313" key="1">
    <source>
        <dbReference type="EMBL" id="MED6128160.1"/>
    </source>
</evidence>
<evidence type="ECO:0000313" key="2">
    <source>
        <dbReference type="Proteomes" id="UP001341840"/>
    </source>
</evidence>
<proteinExistence type="predicted"/>
<reference evidence="1 2" key="1">
    <citation type="journal article" date="2023" name="Plants (Basel)">
        <title>Bridging the Gap: Combining Genomics and Transcriptomics Approaches to Understand Stylosanthes scabra, an Orphan Legume from the Brazilian Caatinga.</title>
        <authorList>
            <person name="Ferreira-Neto J.R.C."/>
            <person name="da Silva M.D."/>
            <person name="Binneck E."/>
            <person name="de Melo N.F."/>
            <person name="da Silva R.H."/>
            <person name="de Melo A.L.T.M."/>
            <person name="Pandolfi V."/>
            <person name="Bustamante F.O."/>
            <person name="Brasileiro-Vidal A.C."/>
            <person name="Benko-Iseppon A.M."/>
        </authorList>
    </citation>
    <scope>NUCLEOTIDE SEQUENCE [LARGE SCALE GENOMIC DNA]</scope>
    <source>
        <tissue evidence="1">Leaves</tissue>
    </source>
</reference>
<sequence>MVGGIGFVVVVEVDSTGFVGCHATLEVVYNTVCYWVAVAGSHRNCEMLQQCSLLVIEGIHR</sequence>
<name>A0ABU6RW07_9FABA</name>
<feature type="non-terminal residue" evidence="1">
    <location>
        <position position="61"/>
    </location>
</feature>
<accession>A0ABU6RW07</accession>
<organism evidence="1 2">
    <name type="scientific">Stylosanthes scabra</name>
    <dbReference type="NCBI Taxonomy" id="79078"/>
    <lineage>
        <taxon>Eukaryota</taxon>
        <taxon>Viridiplantae</taxon>
        <taxon>Streptophyta</taxon>
        <taxon>Embryophyta</taxon>
        <taxon>Tracheophyta</taxon>
        <taxon>Spermatophyta</taxon>
        <taxon>Magnoliopsida</taxon>
        <taxon>eudicotyledons</taxon>
        <taxon>Gunneridae</taxon>
        <taxon>Pentapetalae</taxon>
        <taxon>rosids</taxon>
        <taxon>fabids</taxon>
        <taxon>Fabales</taxon>
        <taxon>Fabaceae</taxon>
        <taxon>Papilionoideae</taxon>
        <taxon>50 kb inversion clade</taxon>
        <taxon>dalbergioids sensu lato</taxon>
        <taxon>Dalbergieae</taxon>
        <taxon>Pterocarpus clade</taxon>
        <taxon>Stylosanthes</taxon>
    </lineage>
</organism>
<keyword evidence="2" id="KW-1185">Reference proteome</keyword>
<dbReference type="Proteomes" id="UP001341840">
    <property type="component" value="Unassembled WGS sequence"/>
</dbReference>
<gene>
    <name evidence="1" type="ORF">PIB30_094951</name>
</gene>
<comment type="caution">
    <text evidence="1">The sequence shown here is derived from an EMBL/GenBank/DDBJ whole genome shotgun (WGS) entry which is preliminary data.</text>
</comment>
<protein>
    <submittedName>
        <fullName evidence="1">Uncharacterized protein</fullName>
    </submittedName>
</protein>
<dbReference type="EMBL" id="JASCZI010032343">
    <property type="protein sequence ID" value="MED6128160.1"/>
    <property type="molecule type" value="Genomic_DNA"/>
</dbReference>